<dbReference type="EMBL" id="BAABLF010000008">
    <property type="protein sequence ID" value="GAA5190784.1"/>
    <property type="molecule type" value="Genomic_DNA"/>
</dbReference>
<dbReference type="Pfam" id="PF02082">
    <property type="entry name" value="Rrf2"/>
    <property type="match status" value="1"/>
</dbReference>
<sequence>MQLTSFSDFAFRALIYLGTLPEGELTSISKVTELYGVSRNHMVKVINKLGHAGFVTTVRGKNGGIRLARSPETIRLGAVVRALEPMQLVDCRSPMCSILPACRLKPVLQEATEAFLATLDHYVLADMLSDNAALQKLFKSTATAEPIEITP</sequence>
<dbReference type="Proteomes" id="UP001501600">
    <property type="component" value="Unassembled WGS sequence"/>
</dbReference>
<dbReference type="InterPro" id="IPR036390">
    <property type="entry name" value="WH_DNA-bd_sf"/>
</dbReference>
<organism evidence="2 3">
    <name type="scientific">Ferrimonas gelatinilytica</name>
    <dbReference type="NCBI Taxonomy" id="1255257"/>
    <lineage>
        <taxon>Bacteria</taxon>
        <taxon>Pseudomonadati</taxon>
        <taxon>Pseudomonadota</taxon>
        <taxon>Gammaproteobacteria</taxon>
        <taxon>Alteromonadales</taxon>
        <taxon>Ferrimonadaceae</taxon>
        <taxon>Ferrimonas</taxon>
    </lineage>
</organism>
<accession>A0ABP9S332</accession>
<dbReference type="PROSITE" id="PS51197">
    <property type="entry name" value="HTH_RRF2_2"/>
    <property type="match status" value="1"/>
</dbReference>
<dbReference type="PANTHER" id="PTHR33221:SF4">
    <property type="entry name" value="HTH-TYPE TRANSCRIPTIONAL REPRESSOR NSRR"/>
    <property type="match status" value="1"/>
</dbReference>
<dbReference type="NCBIfam" id="TIGR00738">
    <property type="entry name" value="rrf2_super"/>
    <property type="match status" value="1"/>
</dbReference>
<evidence type="ECO:0000313" key="3">
    <source>
        <dbReference type="Proteomes" id="UP001501600"/>
    </source>
</evidence>
<gene>
    <name evidence="2" type="primary">nsrR</name>
    <name evidence="2" type="ORF">GCM10025772_16270</name>
</gene>
<reference evidence="3" key="1">
    <citation type="journal article" date="2019" name="Int. J. Syst. Evol. Microbiol.">
        <title>The Global Catalogue of Microorganisms (GCM) 10K type strain sequencing project: providing services to taxonomists for standard genome sequencing and annotation.</title>
        <authorList>
            <consortium name="The Broad Institute Genomics Platform"/>
            <consortium name="The Broad Institute Genome Sequencing Center for Infectious Disease"/>
            <person name="Wu L."/>
            <person name="Ma J."/>
        </authorList>
    </citation>
    <scope>NUCLEOTIDE SEQUENCE [LARGE SCALE GENOMIC DNA]</scope>
    <source>
        <strain evidence="3">JCM 18720</strain>
    </source>
</reference>
<dbReference type="NCBIfam" id="NF008240">
    <property type="entry name" value="PRK11014.1"/>
    <property type="match status" value="1"/>
</dbReference>
<keyword evidence="3" id="KW-1185">Reference proteome</keyword>
<comment type="caution">
    <text evidence="2">The sequence shown here is derived from an EMBL/GenBank/DDBJ whole genome shotgun (WGS) entry which is preliminary data.</text>
</comment>
<dbReference type="PANTHER" id="PTHR33221">
    <property type="entry name" value="WINGED HELIX-TURN-HELIX TRANSCRIPTIONAL REGULATOR, RRF2 FAMILY"/>
    <property type="match status" value="1"/>
</dbReference>
<dbReference type="Gene3D" id="1.10.10.10">
    <property type="entry name" value="Winged helix-like DNA-binding domain superfamily/Winged helix DNA-binding domain"/>
    <property type="match status" value="1"/>
</dbReference>
<dbReference type="SUPFAM" id="SSF46785">
    <property type="entry name" value="Winged helix' DNA-binding domain"/>
    <property type="match status" value="1"/>
</dbReference>
<protein>
    <submittedName>
        <fullName evidence="2">Nitric oxide-sensing transcriptional repressor NsrR</fullName>
    </submittedName>
</protein>
<keyword evidence="1" id="KW-0238">DNA-binding</keyword>
<proteinExistence type="predicted"/>
<name>A0ABP9S332_9GAMM</name>
<evidence type="ECO:0000256" key="1">
    <source>
        <dbReference type="ARBA" id="ARBA00023125"/>
    </source>
</evidence>
<dbReference type="InterPro" id="IPR000944">
    <property type="entry name" value="Tscrpt_reg_Rrf2"/>
</dbReference>
<evidence type="ECO:0000313" key="2">
    <source>
        <dbReference type="EMBL" id="GAA5190784.1"/>
    </source>
</evidence>
<dbReference type="InterPro" id="IPR036388">
    <property type="entry name" value="WH-like_DNA-bd_sf"/>
</dbReference>
<dbReference type="RefSeq" id="WP_345316555.1">
    <property type="nucleotide sequence ID" value="NZ_BAABLF010000008.1"/>
</dbReference>